<dbReference type="RefSeq" id="WP_151106326.1">
    <property type="nucleotide sequence ID" value="NZ_WAEM01000001.1"/>
</dbReference>
<keyword evidence="1" id="KW-0812">Transmembrane</keyword>
<keyword evidence="1" id="KW-0472">Membrane</keyword>
<dbReference type="Proteomes" id="UP000490922">
    <property type="component" value="Unassembled WGS sequence"/>
</dbReference>
<organism evidence="2 3">
    <name type="scientific">Flavobacterium luteum</name>
    <dbReference type="NCBI Taxonomy" id="2026654"/>
    <lineage>
        <taxon>Bacteria</taxon>
        <taxon>Pseudomonadati</taxon>
        <taxon>Bacteroidota</taxon>
        <taxon>Flavobacteriia</taxon>
        <taxon>Flavobacteriales</taxon>
        <taxon>Flavobacteriaceae</taxon>
        <taxon>Flavobacterium</taxon>
    </lineage>
</organism>
<gene>
    <name evidence="2" type="ORF">F6464_03365</name>
</gene>
<dbReference type="OrthoDB" id="980645at2"/>
<evidence type="ECO:0000313" key="3">
    <source>
        <dbReference type="Proteomes" id="UP000490922"/>
    </source>
</evidence>
<reference evidence="2 3" key="1">
    <citation type="submission" date="2019-09" db="EMBL/GenBank/DDBJ databases">
        <title>Flavobacterium sp. nov., isolated from glacier ice.</title>
        <authorList>
            <person name="Liu Q."/>
        </authorList>
    </citation>
    <scope>NUCLEOTIDE SEQUENCE [LARGE SCALE GENOMIC DNA]</scope>
    <source>
        <strain evidence="2 3">NBRC 112527</strain>
    </source>
</reference>
<comment type="caution">
    <text evidence="2">The sequence shown here is derived from an EMBL/GenBank/DDBJ whole genome shotgun (WGS) entry which is preliminary data.</text>
</comment>
<sequence>MVKRPPQNTNFADNLKQWTSILLLLLLTWQTMFKAGYIIYWKVNQAYIAETFCENKNKPQIHCNGKCYLNKQLKKADNTESDDKGIPNAILKLKSIDLFMLHNLSWSFGNYLFSLDKSTPIYNSLNLLTGYYNSLFRPPKFI</sequence>
<proteinExistence type="predicted"/>
<dbReference type="EMBL" id="WAEM01000001">
    <property type="protein sequence ID" value="KAB1158134.1"/>
    <property type="molecule type" value="Genomic_DNA"/>
</dbReference>
<evidence type="ECO:0000313" key="2">
    <source>
        <dbReference type="EMBL" id="KAB1158134.1"/>
    </source>
</evidence>
<keyword evidence="1" id="KW-1133">Transmembrane helix</keyword>
<name>A0A7J5AKK1_9FLAO</name>
<keyword evidence="3" id="KW-1185">Reference proteome</keyword>
<dbReference type="AlphaFoldDB" id="A0A7J5AKK1"/>
<accession>A0A7J5AKK1</accession>
<evidence type="ECO:0000256" key="1">
    <source>
        <dbReference type="SAM" id="Phobius"/>
    </source>
</evidence>
<protein>
    <submittedName>
        <fullName evidence="2">Uncharacterized protein</fullName>
    </submittedName>
</protein>
<feature type="transmembrane region" description="Helical" evidence="1">
    <location>
        <begin position="21"/>
        <end position="41"/>
    </location>
</feature>